<gene>
    <name evidence="1" type="ORF">BFJ68_g5125</name>
</gene>
<protein>
    <submittedName>
        <fullName evidence="1">Uncharacterized protein</fullName>
    </submittedName>
</protein>
<accession>A0A420Q9B2</accession>
<organism evidence="1 2">
    <name type="scientific">Fusarium oxysporum</name>
    <name type="common">Fusarium vascular wilt</name>
    <dbReference type="NCBI Taxonomy" id="5507"/>
    <lineage>
        <taxon>Eukaryota</taxon>
        <taxon>Fungi</taxon>
        <taxon>Dikarya</taxon>
        <taxon>Ascomycota</taxon>
        <taxon>Pezizomycotina</taxon>
        <taxon>Sordariomycetes</taxon>
        <taxon>Hypocreomycetidae</taxon>
        <taxon>Hypocreales</taxon>
        <taxon>Nectriaceae</taxon>
        <taxon>Fusarium</taxon>
        <taxon>Fusarium oxysporum species complex</taxon>
    </lineage>
</organism>
<comment type="caution">
    <text evidence="1">The sequence shown here is derived from an EMBL/GenBank/DDBJ whole genome shotgun (WGS) entry which is preliminary data.</text>
</comment>
<dbReference type="EMBL" id="MRCY01000018">
    <property type="protein sequence ID" value="RKL16511.1"/>
    <property type="molecule type" value="Genomic_DNA"/>
</dbReference>
<name>A0A420Q9B2_FUSOX</name>
<dbReference type="AlphaFoldDB" id="A0A420Q9B2"/>
<dbReference type="Proteomes" id="UP000285860">
    <property type="component" value="Unassembled WGS sequence"/>
</dbReference>
<evidence type="ECO:0000313" key="2">
    <source>
        <dbReference type="Proteomes" id="UP000285860"/>
    </source>
</evidence>
<sequence length="117" mass="12663">MTGAAVIVIQELAIEPRSWGSFGAKQLPQVFRRCVIGAPGSGNLSELCLDMVVRVWIGIVVRGKQAVCKFMGFHSVQQPYPAEGLAETRLVVSGNYATSEASQPLQSVDKLVEAREM</sequence>
<proteinExistence type="predicted"/>
<reference evidence="1 2" key="1">
    <citation type="journal article" date="2018" name="Sci. Rep.">
        <title>Characterisation of pathogen-specific regions and novel effector candidates in Fusarium oxysporum f. sp. cepae.</title>
        <authorList>
            <person name="Armitage A.D."/>
            <person name="Taylor A."/>
            <person name="Sobczyk M.K."/>
            <person name="Baxter L."/>
            <person name="Greenfield B.P."/>
            <person name="Bates H.J."/>
            <person name="Wilson F."/>
            <person name="Jackson A.C."/>
            <person name="Ott S."/>
            <person name="Harrison R.J."/>
            <person name="Clarkson J.P."/>
        </authorList>
    </citation>
    <scope>NUCLEOTIDE SEQUENCE [LARGE SCALE GENOMIC DNA]</scope>
    <source>
        <strain evidence="1 2">Fo_A28</strain>
    </source>
</reference>
<evidence type="ECO:0000313" key="1">
    <source>
        <dbReference type="EMBL" id="RKL16511.1"/>
    </source>
</evidence>